<feature type="chain" id="PRO_5042555161" description="YD repeat-containing protein" evidence="1">
    <location>
        <begin position="28"/>
        <end position="349"/>
    </location>
</feature>
<evidence type="ECO:0000256" key="1">
    <source>
        <dbReference type="SAM" id="SignalP"/>
    </source>
</evidence>
<proteinExistence type="predicted"/>
<protein>
    <recommendedName>
        <fullName evidence="4">YD repeat-containing protein</fullName>
    </recommendedName>
</protein>
<keyword evidence="1" id="KW-0732">Signal</keyword>
<reference evidence="2" key="1">
    <citation type="submission" date="2023-03" db="EMBL/GenBank/DDBJ databases">
        <title>Andean soil-derived lignocellulolytic bacterial consortium as a source of novel taxa and putative plastic-active enzymes.</title>
        <authorList>
            <person name="Diaz-Garcia L."/>
            <person name="Chuvochina M."/>
            <person name="Feuerriegel G."/>
            <person name="Bunk B."/>
            <person name="Sproer C."/>
            <person name="Streit W.R."/>
            <person name="Rodriguez L.M."/>
            <person name="Overmann J."/>
            <person name="Jimenez D.J."/>
        </authorList>
    </citation>
    <scope>NUCLEOTIDE SEQUENCE</scope>
    <source>
        <strain evidence="2">MAG 7</strain>
    </source>
</reference>
<feature type="signal peptide" evidence="1">
    <location>
        <begin position="1"/>
        <end position="27"/>
    </location>
</feature>
<sequence length="349" mass="40501">MQHLNPVSCKKLMALPLLMCGLLFVLALGSCQKGIEDPEPDPDEGMWVLTRKAERRVSGPNAGMYYTWNAGYEYLPLEGCIVYRDTLDGVPNDERRYSYDLKGRLKRVQWSKMGVLAEEHTLEYNGDGLPLTLKGTVSLPQSSSYEARFSWTKAGTGWKGEFENDGWLYLGYQVVNKRYELDAKRQLMKLTYLSNGPAVPGMVQEVVRNEKGGVLLEKWIRHYLSGDPDRDSLLYRREEQHPSRISEFQAYLAHGIQWFSDYDNIHLFPRLTVGMEFFDYDRQWPLKVTCFLITMDTGVEVVQQIYEYEFKTTYDKNENPVNLKIFKDGSLDIEVDYTWEKQSWVKPAN</sequence>
<evidence type="ECO:0000313" key="2">
    <source>
        <dbReference type="EMBL" id="WEK37248.1"/>
    </source>
</evidence>
<dbReference type="Proteomes" id="UP001220610">
    <property type="component" value="Chromosome"/>
</dbReference>
<organism evidence="2 3">
    <name type="scientific">Candidatus Pseudobacter hemicellulosilyticus</name>
    <dbReference type="NCBI Taxonomy" id="3121375"/>
    <lineage>
        <taxon>Bacteria</taxon>
        <taxon>Pseudomonadati</taxon>
        <taxon>Bacteroidota</taxon>
        <taxon>Chitinophagia</taxon>
        <taxon>Chitinophagales</taxon>
        <taxon>Chitinophagaceae</taxon>
        <taxon>Pseudobacter</taxon>
    </lineage>
</organism>
<name>A0AAJ6BHI2_9BACT</name>
<evidence type="ECO:0000313" key="3">
    <source>
        <dbReference type="Proteomes" id="UP001220610"/>
    </source>
</evidence>
<dbReference type="EMBL" id="CP119311">
    <property type="protein sequence ID" value="WEK37248.1"/>
    <property type="molecule type" value="Genomic_DNA"/>
</dbReference>
<evidence type="ECO:0008006" key="4">
    <source>
        <dbReference type="Google" id="ProtNLM"/>
    </source>
</evidence>
<accession>A0AAJ6BHI2</accession>
<gene>
    <name evidence="2" type="ORF">P0Y53_07025</name>
</gene>
<dbReference type="AlphaFoldDB" id="A0AAJ6BHI2"/>